<dbReference type="AlphaFoldDB" id="A0A9P0M6U9"/>
<reference evidence="1" key="1">
    <citation type="submission" date="2022-03" db="EMBL/GenBank/DDBJ databases">
        <authorList>
            <person name="Sayadi A."/>
        </authorList>
    </citation>
    <scope>NUCLEOTIDE SEQUENCE</scope>
</reference>
<protein>
    <submittedName>
        <fullName evidence="1">Uncharacterized protein</fullName>
    </submittedName>
</protein>
<comment type="caution">
    <text evidence="1">The sequence shown here is derived from an EMBL/GenBank/DDBJ whole genome shotgun (WGS) entry which is preliminary data.</text>
</comment>
<proteinExistence type="predicted"/>
<dbReference type="Proteomes" id="UP001152888">
    <property type="component" value="Unassembled WGS sequence"/>
</dbReference>
<gene>
    <name evidence="1" type="ORF">ACAOBT_LOCUS29230</name>
</gene>
<accession>A0A9P0M6U9</accession>
<keyword evidence="2" id="KW-1185">Reference proteome</keyword>
<sequence length="47" mass="5625">MPKRIYKVWSQANINEALGKAETCFKEICRTYNIPKPTFRRHLKKSQ</sequence>
<dbReference type="EMBL" id="CAKOFQ010007700">
    <property type="protein sequence ID" value="CAH2006688.1"/>
    <property type="molecule type" value="Genomic_DNA"/>
</dbReference>
<evidence type="ECO:0000313" key="2">
    <source>
        <dbReference type="Proteomes" id="UP001152888"/>
    </source>
</evidence>
<name>A0A9P0M6U9_ACAOB</name>
<evidence type="ECO:0000313" key="1">
    <source>
        <dbReference type="EMBL" id="CAH2006688.1"/>
    </source>
</evidence>
<organism evidence="1 2">
    <name type="scientific">Acanthoscelides obtectus</name>
    <name type="common">Bean weevil</name>
    <name type="synonym">Bruchus obtectus</name>
    <dbReference type="NCBI Taxonomy" id="200917"/>
    <lineage>
        <taxon>Eukaryota</taxon>
        <taxon>Metazoa</taxon>
        <taxon>Ecdysozoa</taxon>
        <taxon>Arthropoda</taxon>
        <taxon>Hexapoda</taxon>
        <taxon>Insecta</taxon>
        <taxon>Pterygota</taxon>
        <taxon>Neoptera</taxon>
        <taxon>Endopterygota</taxon>
        <taxon>Coleoptera</taxon>
        <taxon>Polyphaga</taxon>
        <taxon>Cucujiformia</taxon>
        <taxon>Chrysomeloidea</taxon>
        <taxon>Chrysomelidae</taxon>
        <taxon>Bruchinae</taxon>
        <taxon>Bruchini</taxon>
        <taxon>Acanthoscelides</taxon>
    </lineage>
</organism>